<accession>A0AAV4VCM1</accession>
<dbReference type="AlphaFoldDB" id="A0AAV4VCM1"/>
<dbReference type="EMBL" id="BPLQ01012728">
    <property type="protein sequence ID" value="GIY67399.1"/>
    <property type="molecule type" value="Genomic_DNA"/>
</dbReference>
<reference evidence="1 2" key="1">
    <citation type="submission" date="2021-06" db="EMBL/GenBank/DDBJ databases">
        <title>Caerostris darwini draft genome.</title>
        <authorList>
            <person name="Kono N."/>
            <person name="Arakawa K."/>
        </authorList>
    </citation>
    <scope>NUCLEOTIDE SEQUENCE [LARGE SCALE GENOMIC DNA]</scope>
</reference>
<evidence type="ECO:0000313" key="1">
    <source>
        <dbReference type="EMBL" id="GIY67399.1"/>
    </source>
</evidence>
<dbReference type="Proteomes" id="UP001054837">
    <property type="component" value="Unassembled WGS sequence"/>
</dbReference>
<name>A0AAV4VCM1_9ARAC</name>
<organism evidence="1 2">
    <name type="scientific">Caerostris darwini</name>
    <dbReference type="NCBI Taxonomy" id="1538125"/>
    <lineage>
        <taxon>Eukaryota</taxon>
        <taxon>Metazoa</taxon>
        <taxon>Ecdysozoa</taxon>
        <taxon>Arthropoda</taxon>
        <taxon>Chelicerata</taxon>
        <taxon>Arachnida</taxon>
        <taxon>Araneae</taxon>
        <taxon>Araneomorphae</taxon>
        <taxon>Entelegynae</taxon>
        <taxon>Araneoidea</taxon>
        <taxon>Araneidae</taxon>
        <taxon>Caerostris</taxon>
    </lineage>
</organism>
<protein>
    <submittedName>
        <fullName evidence="1">Uncharacterized protein</fullName>
    </submittedName>
</protein>
<proteinExistence type="predicted"/>
<evidence type="ECO:0000313" key="2">
    <source>
        <dbReference type="Proteomes" id="UP001054837"/>
    </source>
</evidence>
<sequence length="107" mass="12536">MLYRCSAELARCYIVLQWGLNDRNADTDRKNSFNKNNLHQQRIGSRNITKFGKRLIDIITFMQGGKSKFAKSGRCLRAMVFLLSKNYLSGTDYTEAHYIRVRFTHRP</sequence>
<gene>
    <name evidence="1" type="ORF">CDAR_424611</name>
</gene>
<comment type="caution">
    <text evidence="1">The sequence shown here is derived from an EMBL/GenBank/DDBJ whole genome shotgun (WGS) entry which is preliminary data.</text>
</comment>
<keyword evidence="2" id="KW-1185">Reference proteome</keyword>